<evidence type="ECO:0000313" key="4">
    <source>
        <dbReference type="EMBL" id="KAK9806023.1"/>
    </source>
</evidence>
<evidence type="ECO:0000256" key="2">
    <source>
        <dbReference type="SAM" id="MobiDB-lite"/>
    </source>
</evidence>
<dbReference type="InterPro" id="IPR006553">
    <property type="entry name" value="Leu-rich_rpt_Cys-con_subtyp"/>
</dbReference>
<dbReference type="SMART" id="SM00367">
    <property type="entry name" value="LRR_CC"/>
    <property type="match status" value="6"/>
</dbReference>
<evidence type="ECO:0000259" key="3">
    <source>
        <dbReference type="Pfam" id="PF25372"/>
    </source>
</evidence>
<dbReference type="Gene3D" id="3.80.10.10">
    <property type="entry name" value="Ribonuclease Inhibitor"/>
    <property type="match status" value="3"/>
</dbReference>
<evidence type="ECO:0000313" key="5">
    <source>
        <dbReference type="Proteomes" id="UP001465755"/>
    </source>
</evidence>
<dbReference type="GO" id="GO:0031146">
    <property type="term" value="P:SCF-dependent proteasomal ubiquitin-dependent protein catabolic process"/>
    <property type="evidence" value="ECO:0007669"/>
    <property type="project" value="TreeGrafter"/>
</dbReference>
<comment type="subcellular location">
    <subcellularLocation>
        <location evidence="1">Cytoplasm</location>
        <location evidence="1">Cytoskeleton</location>
        <location evidence="1">Cilium axoneme</location>
    </subcellularLocation>
</comment>
<proteinExistence type="predicted"/>
<sequence length="1075" mass="118434">MPVHQNQQFRAQTATDPGALGSANSARQPEAQRSIPEDDPRYRRVDMAETHAWQARQAFTRNIARGDGGMELAEACLQVAAEDDAIVSHSVVQLPIRAFLARIDVLVDDLARLYLPRLGPDAAPPEQLQVVQDYLFKTRGFDLPPFARSGLPQGVRVDHPGVWERPAFAYLHEALISRTAIAAVLAVITSEVLQRLLIRGCIDFVVRMDVSIFSRLPEAQILPGMTRETVVGPDGSLLNTCSSNVLIEVLRYLKRAYFPFPWNTGVGDRTQGEWAGGSGFYGAAEVALEGEADAALKAISRTAKHRQERGIWTSTGGGDLRRSCAACERLAILCGDEFPAERRDAAVMLLHMGRFDQALAELEQYKQSKQFRAALPVEARIALVLRRQLASSLFLEAYVVVAHQRTTRPVSERRGIEQLLRISCNMEPCVLGREAGSGEMRPWYDLGDDVFQQVLVHMLPSEKAVMRLVCKPWRDKTLRLLQTLAPASLPSTNHLLTFKAVTALHLQQPVTYLQKLVWTIRGLPHLSHLTLTGETSHACGLGSNRLDLAPLGHCKRLQHLEVVKCAISNSSTFEVCPAMLTSVQLTCCELEGAVCMLTMLSAPVPLKELTLDSVHTLEEDLVALRNSPIQQVGLNLDLDMLDLRHSPLMAQALLAINRNNCSLLGKVQRLGLHGCIWTLPWQMIPAHITTVPPFYDPLDFVTDSSPGAFSRLRVLDLSHHMNFSMQGLVRLLTSAAGLERLDLSYSDKPCFLGAEPFHLEDAAFLAALRGLHRLRELVICRCCIQDGLIHTIAKLPGLQRLQLSQCTGLGDGRAWVLAQQTNLTHLDLSGCLGLTHRGMNELARNLRKLQSLDLSSCQDYASRGGALACLEPLGSTLTSLSLAHCDCITDKSVVLMVQKLPRLRVVNLRGCDKLTDAAVAKLCRFTKQLCSLDLQFCRRVSQDSLGPLCRARHLTSLRLAETRITQEALDRFVRACETPPSALRRQLLWGALAQNGWWLEAPQEALSAHKPQYDWAGNPVPPETAAPPPASTRAAGLYRTATLCQATSSKSKGKAGPPWCPAGQREGVMRPLTQG</sequence>
<dbReference type="AlphaFoldDB" id="A0AAW1PC72"/>
<organism evidence="4 5">
    <name type="scientific">Symbiochloris irregularis</name>
    <dbReference type="NCBI Taxonomy" id="706552"/>
    <lineage>
        <taxon>Eukaryota</taxon>
        <taxon>Viridiplantae</taxon>
        <taxon>Chlorophyta</taxon>
        <taxon>core chlorophytes</taxon>
        <taxon>Trebouxiophyceae</taxon>
        <taxon>Trebouxiales</taxon>
        <taxon>Trebouxiaceae</taxon>
        <taxon>Symbiochloris</taxon>
    </lineage>
</organism>
<dbReference type="EMBL" id="JALJOQ010000039">
    <property type="protein sequence ID" value="KAK9806023.1"/>
    <property type="molecule type" value="Genomic_DNA"/>
</dbReference>
<dbReference type="SUPFAM" id="SSF52047">
    <property type="entry name" value="RNI-like"/>
    <property type="match status" value="2"/>
</dbReference>
<feature type="region of interest" description="Disordered" evidence="2">
    <location>
        <begin position="1"/>
        <end position="43"/>
    </location>
</feature>
<accession>A0AAW1PC72</accession>
<keyword evidence="5" id="KW-1185">Reference proteome</keyword>
<dbReference type="GO" id="GO:0019005">
    <property type="term" value="C:SCF ubiquitin ligase complex"/>
    <property type="evidence" value="ECO:0007669"/>
    <property type="project" value="TreeGrafter"/>
</dbReference>
<dbReference type="InterPro" id="IPR032675">
    <property type="entry name" value="LRR_dom_sf"/>
</dbReference>
<name>A0AAW1PC72_9CHLO</name>
<feature type="region of interest" description="Disordered" evidence="2">
    <location>
        <begin position="1047"/>
        <end position="1075"/>
    </location>
</feature>
<dbReference type="Pfam" id="PF25372">
    <property type="entry name" value="DUF7885"/>
    <property type="match status" value="1"/>
</dbReference>
<dbReference type="Proteomes" id="UP001465755">
    <property type="component" value="Unassembled WGS sequence"/>
</dbReference>
<protein>
    <recommendedName>
        <fullName evidence="3">F-box/LRR-repeat protein 15-like leucin rich repeat domain-containing protein</fullName>
    </recommendedName>
</protein>
<gene>
    <name evidence="4" type="ORF">WJX73_006325</name>
</gene>
<feature type="domain" description="F-box/LRR-repeat protein 15-like leucin rich repeat" evidence="3">
    <location>
        <begin position="788"/>
        <end position="947"/>
    </location>
</feature>
<feature type="compositionally biased region" description="Polar residues" evidence="2">
    <location>
        <begin position="1"/>
        <end position="15"/>
    </location>
</feature>
<comment type="caution">
    <text evidence="4">The sequence shown here is derived from an EMBL/GenBank/DDBJ whole genome shotgun (WGS) entry which is preliminary data.</text>
</comment>
<dbReference type="PANTHER" id="PTHR13318">
    <property type="entry name" value="PARTNER OF PAIRED, ISOFORM B-RELATED"/>
    <property type="match status" value="1"/>
</dbReference>
<reference evidence="4 5" key="1">
    <citation type="journal article" date="2024" name="Nat. Commun.">
        <title>Phylogenomics reveals the evolutionary origins of lichenization in chlorophyte algae.</title>
        <authorList>
            <person name="Puginier C."/>
            <person name="Libourel C."/>
            <person name="Otte J."/>
            <person name="Skaloud P."/>
            <person name="Haon M."/>
            <person name="Grisel S."/>
            <person name="Petersen M."/>
            <person name="Berrin J.G."/>
            <person name="Delaux P.M."/>
            <person name="Dal Grande F."/>
            <person name="Keller J."/>
        </authorList>
    </citation>
    <scope>NUCLEOTIDE SEQUENCE [LARGE SCALE GENOMIC DNA]</scope>
    <source>
        <strain evidence="4 5">SAG 2036</strain>
    </source>
</reference>
<dbReference type="InterPro" id="IPR057207">
    <property type="entry name" value="FBXL15_LRR"/>
</dbReference>
<evidence type="ECO:0000256" key="1">
    <source>
        <dbReference type="ARBA" id="ARBA00004430"/>
    </source>
</evidence>
<dbReference type="GO" id="GO:0005930">
    <property type="term" value="C:axoneme"/>
    <property type="evidence" value="ECO:0007669"/>
    <property type="project" value="UniProtKB-SubCell"/>
</dbReference>